<dbReference type="SMART" id="SM00558">
    <property type="entry name" value="JmjC"/>
    <property type="match status" value="1"/>
</dbReference>
<evidence type="ECO:0000313" key="4">
    <source>
        <dbReference type="RefSeq" id="XP_022080314.1"/>
    </source>
</evidence>
<dbReference type="InterPro" id="IPR020604">
    <property type="entry name" value="CTF/NFI_DNA-bd-dom"/>
</dbReference>
<dbReference type="GO" id="GO:0005634">
    <property type="term" value="C:nucleus"/>
    <property type="evidence" value="ECO:0007669"/>
    <property type="project" value="InterPro"/>
</dbReference>
<dbReference type="PANTHER" id="PTHR12461">
    <property type="entry name" value="HYPOXIA-INDUCIBLE FACTOR 1 ALPHA INHIBITOR-RELATED"/>
    <property type="match status" value="1"/>
</dbReference>
<dbReference type="InterPro" id="IPR014710">
    <property type="entry name" value="RmlC-like_jellyroll"/>
</dbReference>
<organism evidence="3 4">
    <name type="scientific">Acanthaster planci</name>
    <name type="common">Crown-of-thorns starfish</name>
    <dbReference type="NCBI Taxonomy" id="133434"/>
    <lineage>
        <taxon>Eukaryota</taxon>
        <taxon>Metazoa</taxon>
        <taxon>Echinodermata</taxon>
        <taxon>Eleutherozoa</taxon>
        <taxon>Asterozoa</taxon>
        <taxon>Asteroidea</taxon>
        <taxon>Valvatacea</taxon>
        <taxon>Valvatida</taxon>
        <taxon>Acanthasteridae</taxon>
        <taxon>Acanthaster</taxon>
    </lineage>
</organism>
<evidence type="ECO:0000313" key="3">
    <source>
        <dbReference type="Proteomes" id="UP000694845"/>
    </source>
</evidence>
<dbReference type="InterPro" id="IPR027452">
    <property type="entry name" value="FIH-1_dom_II"/>
</dbReference>
<dbReference type="SUPFAM" id="SSF51197">
    <property type="entry name" value="Clavaminate synthase-like"/>
    <property type="match status" value="1"/>
</dbReference>
<dbReference type="GO" id="GO:0003700">
    <property type="term" value="F:DNA-binding transcription factor activity"/>
    <property type="evidence" value="ECO:0007669"/>
    <property type="project" value="InterPro"/>
</dbReference>
<dbReference type="Proteomes" id="UP000694845">
    <property type="component" value="Unplaced"/>
</dbReference>
<dbReference type="Gene3D" id="1.10.287.1010">
    <property type="entry name" value="Clavaminate synthase-like"/>
    <property type="match status" value="1"/>
</dbReference>
<dbReference type="GO" id="GO:0005737">
    <property type="term" value="C:cytoplasm"/>
    <property type="evidence" value="ECO:0007669"/>
    <property type="project" value="TreeGrafter"/>
</dbReference>
<dbReference type="OMA" id="QNIVGYE"/>
<evidence type="ECO:0000259" key="2">
    <source>
        <dbReference type="PROSITE" id="PS51184"/>
    </source>
</evidence>
<dbReference type="AlphaFoldDB" id="A0A8B7XHP1"/>
<dbReference type="Gene3D" id="2.60.120.10">
    <property type="entry name" value="Jelly Rolls"/>
    <property type="match status" value="1"/>
</dbReference>
<dbReference type="GO" id="GO:0071532">
    <property type="term" value="F:ankyrin repeat binding"/>
    <property type="evidence" value="ECO:0007669"/>
    <property type="project" value="TreeGrafter"/>
</dbReference>
<dbReference type="RefSeq" id="XP_022080314.1">
    <property type="nucleotide sequence ID" value="XM_022224622.1"/>
</dbReference>
<protein>
    <submittedName>
        <fullName evidence="4">Hypoxia-inducible factor 1-alpha inhibitor-like</fullName>
    </submittedName>
</protein>
<dbReference type="GO" id="GO:0036139">
    <property type="term" value="F:peptidyl-histidine dioxygenase activity"/>
    <property type="evidence" value="ECO:0007669"/>
    <property type="project" value="TreeGrafter"/>
</dbReference>
<dbReference type="KEGG" id="aplc:110973644"/>
<dbReference type="CTD" id="55662"/>
<dbReference type="GeneID" id="110973644"/>
<feature type="domain" description="CTF/NF-I" evidence="1">
    <location>
        <begin position="121"/>
        <end position="314"/>
    </location>
</feature>
<dbReference type="GO" id="GO:0045746">
    <property type="term" value="P:negative regulation of Notch signaling pathway"/>
    <property type="evidence" value="ECO:0007669"/>
    <property type="project" value="TreeGrafter"/>
</dbReference>
<dbReference type="GO" id="GO:0036140">
    <property type="term" value="F:[protein]-asparagine 3-dioxygenase activity"/>
    <property type="evidence" value="ECO:0007669"/>
    <property type="project" value="TreeGrafter"/>
</dbReference>
<dbReference type="PROSITE" id="PS51080">
    <property type="entry name" value="CTF_NFI_2"/>
    <property type="match status" value="1"/>
</dbReference>
<dbReference type="PROSITE" id="PS51184">
    <property type="entry name" value="JMJC"/>
    <property type="match status" value="1"/>
</dbReference>
<accession>A0A8B7XHP1</accession>
<sequence>MTSNRGSWDPSQLRQYPIPLEDIPRLDVNDPEVGRCISQTRPVVVTNSKLAEPALKWDLDYLQEHLGQATFNVFMAKGRGHKFMYYDPKRAKECKGFEPQMHAKDMTFQEFVHRFRSSKSEDSRLYLQQALNDTVGPAIVDDFVHFNWSWVTAQQRTHNWGPLTSNLLLVSMEGNVTPAHYDEQENLFAQVQGYKRVIMFPPNQFGCLYPFPVNHPCDRQSQVDFENPDYDKFPKFRNAKGLQAVVGPGDVIYIPMYWWHHIESLLGGGETVSVTFWYKTTRIPPTITYPLSPQQKVCIMRNIEKMLSEALKDPDEIGSLLHTIVQGRYNDTHDFMSTT</sequence>
<dbReference type="FunFam" id="2.60.120.10:FF:000042">
    <property type="entry name" value="Hypoxia-inducible factor 1-alpha inhibitor"/>
    <property type="match status" value="1"/>
</dbReference>
<dbReference type="InterPro" id="IPR003347">
    <property type="entry name" value="JmjC_dom"/>
</dbReference>
<dbReference type="InterPro" id="IPR041667">
    <property type="entry name" value="Cupin_8"/>
</dbReference>
<dbReference type="Pfam" id="PF13621">
    <property type="entry name" value="Cupin_8"/>
    <property type="match status" value="1"/>
</dbReference>
<name>A0A8B7XHP1_ACAPL</name>
<proteinExistence type="predicted"/>
<feature type="domain" description="JmjC" evidence="2">
    <location>
        <begin position="125"/>
        <end position="295"/>
    </location>
</feature>
<keyword evidence="3" id="KW-1185">Reference proteome</keyword>
<reference evidence="4" key="1">
    <citation type="submission" date="2025-08" db="UniProtKB">
        <authorList>
            <consortium name="RefSeq"/>
        </authorList>
    </citation>
    <scope>IDENTIFICATION</scope>
</reference>
<dbReference type="PANTHER" id="PTHR12461:SF105">
    <property type="entry name" value="HYPOXIA-INDUCIBLE FACTOR 1-ALPHA INHIBITOR"/>
    <property type="match status" value="1"/>
</dbReference>
<dbReference type="OrthoDB" id="47172at2759"/>
<gene>
    <name evidence="4" type="primary">LOC110973644</name>
</gene>
<evidence type="ECO:0000259" key="1">
    <source>
        <dbReference type="PROSITE" id="PS51080"/>
    </source>
</evidence>